<dbReference type="AlphaFoldDB" id="A0A2I0I040"/>
<evidence type="ECO:0000256" key="1">
    <source>
        <dbReference type="SAM" id="MobiDB-lite"/>
    </source>
</evidence>
<gene>
    <name evidence="2" type="ORF">CRG98_042307</name>
</gene>
<keyword evidence="3" id="KW-1185">Reference proteome</keyword>
<sequence>MSDIRQDLQSQPKRYRHEDTPPGSSIQHTEVDPWLPGFYTRYMVPPDSIPHQEVFILKRRMMTRYIVTRFPYRANLLNTGRHPCSNILRDIRMWSVGKVVVL</sequence>
<evidence type="ECO:0000313" key="2">
    <source>
        <dbReference type="EMBL" id="PKI37312.1"/>
    </source>
</evidence>
<dbReference type="Proteomes" id="UP000233551">
    <property type="component" value="Unassembled WGS sequence"/>
</dbReference>
<feature type="region of interest" description="Disordered" evidence="1">
    <location>
        <begin position="1"/>
        <end position="29"/>
    </location>
</feature>
<dbReference type="EMBL" id="PGOL01004466">
    <property type="protein sequence ID" value="PKI37312.1"/>
    <property type="molecule type" value="Genomic_DNA"/>
</dbReference>
<comment type="caution">
    <text evidence="2">The sequence shown here is derived from an EMBL/GenBank/DDBJ whole genome shotgun (WGS) entry which is preliminary data.</text>
</comment>
<accession>A0A2I0I040</accession>
<evidence type="ECO:0000313" key="3">
    <source>
        <dbReference type="Proteomes" id="UP000233551"/>
    </source>
</evidence>
<organism evidence="2 3">
    <name type="scientific">Punica granatum</name>
    <name type="common">Pomegranate</name>
    <dbReference type="NCBI Taxonomy" id="22663"/>
    <lineage>
        <taxon>Eukaryota</taxon>
        <taxon>Viridiplantae</taxon>
        <taxon>Streptophyta</taxon>
        <taxon>Embryophyta</taxon>
        <taxon>Tracheophyta</taxon>
        <taxon>Spermatophyta</taxon>
        <taxon>Magnoliopsida</taxon>
        <taxon>eudicotyledons</taxon>
        <taxon>Gunneridae</taxon>
        <taxon>Pentapetalae</taxon>
        <taxon>rosids</taxon>
        <taxon>malvids</taxon>
        <taxon>Myrtales</taxon>
        <taxon>Lythraceae</taxon>
        <taxon>Punica</taxon>
    </lineage>
</organism>
<proteinExistence type="predicted"/>
<protein>
    <submittedName>
        <fullName evidence="2">Uncharacterized protein</fullName>
    </submittedName>
</protein>
<name>A0A2I0I040_PUNGR</name>
<reference evidence="2 3" key="1">
    <citation type="submission" date="2017-11" db="EMBL/GenBank/DDBJ databases">
        <title>De-novo sequencing of pomegranate (Punica granatum L.) genome.</title>
        <authorList>
            <person name="Akparov Z."/>
            <person name="Amiraslanov A."/>
            <person name="Hajiyeva S."/>
            <person name="Abbasov M."/>
            <person name="Kaur K."/>
            <person name="Hamwieh A."/>
            <person name="Solovyev V."/>
            <person name="Salamov A."/>
            <person name="Braich B."/>
            <person name="Kosarev P."/>
            <person name="Mahmoud A."/>
            <person name="Hajiyev E."/>
            <person name="Babayeva S."/>
            <person name="Izzatullayeva V."/>
            <person name="Mammadov A."/>
            <person name="Mammadov A."/>
            <person name="Sharifova S."/>
            <person name="Ojaghi J."/>
            <person name="Eynullazada K."/>
            <person name="Bayramov B."/>
            <person name="Abdulazimova A."/>
            <person name="Shahmuradov I."/>
        </authorList>
    </citation>
    <scope>NUCLEOTIDE SEQUENCE [LARGE SCALE GENOMIC DNA]</scope>
    <source>
        <strain evidence="3">cv. AG2017</strain>
        <tissue evidence="2">Leaf</tissue>
    </source>
</reference>